<dbReference type="PANTHER" id="PTHR33755:SF5">
    <property type="entry name" value="TYPE II TOXIN-ANTITOXIN SYSTEM RELE_PARE FAMILY TOXIN"/>
    <property type="match status" value="1"/>
</dbReference>
<protein>
    <recommendedName>
        <fullName evidence="5">Plasmid stabilization protein</fullName>
    </recommendedName>
</protein>
<organism evidence="3 4">
    <name type="scientific">Aequorivita vladivostokensis</name>
    <dbReference type="NCBI Taxonomy" id="171194"/>
    <lineage>
        <taxon>Bacteria</taxon>
        <taxon>Pseudomonadati</taxon>
        <taxon>Bacteroidota</taxon>
        <taxon>Flavobacteriia</taxon>
        <taxon>Flavobacteriales</taxon>
        <taxon>Flavobacteriaceae</taxon>
        <taxon>Aequorivita</taxon>
    </lineage>
</organism>
<evidence type="ECO:0000256" key="2">
    <source>
        <dbReference type="ARBA" id="ARBA00022649"/>
    </source>
</evidence>
<dbReference type="InterPro" id="IPR007712">
    <property type="entry name" value="RelE/ParE_toxin"/>
</dbReference>
<dbReference type="Gene3D" id="3.30.2310.20">
    <property type="entry name" value="RelE-like"/>
    <property type="match status" value="1"/>
</dbReference>
<name>A0ABR5DFQ9_9FLAO</name>
<comment type="similarity">
    <text evidence="1">Belongs to the RelE toxin family.</text>
</comment>
<keyword evidence="4" id="KW-1185">Reference proteome</keyword>
<dbReference type="SUPFAM" id="SSF143011">
    <property type="entry name" value="RelE-like"/>
    <property type="match status" value="1"/>
</dbReference>
<evidence type="ECO:0000313" key="3">
    <source>
        <dbReference type="EMBL" id="KJJ37594.1"/>
    </source>
</evidence>
<sequence>MVQIKWLRDASIDLKEIYEYISTDSRLYARQQVEKIKRATEIIKTHPNIGKLVEEMKDPNIRELVEGNYRIIYRTVSSKKVHILMVHHGARDLFRRIKS</sequence>
<dbReference type="InterPro" id="IPR035093">
    <property type="entry name" value="RelE/ParE_toxin_dom_sf"/>
</dbReference>
<gene>
    <name evidence="3" type="ORF">MB09_13740</name>
</gene>
<comment type="caution">
    <text evidence="3">The sequence shown here is derived from an EMBL/GenBank/DDBJ whole genome shotgun (WGS) entry which is preliminary data.</text>
</comment>
<dbReference type="InterPro" id="IPR051803">
    <property type="entry name" value="TA_system_RelE-like_toxin"/>
</dbReference>
<accession>A0ABR5DFQ9</accession>
<dbReference type="Pfam" id="PF05016">
    <property type="entry name" value="ParE_toxin"/>
    <property type="match status" value="1"/>
</dbReference>
<dbReference type="RefSeq" id="WP_045081484.1">
    <property type="nucleotide sequence ID" value="NZ_JSVU01000010.1"/>
</dbReference>
<reference evidence="3 4" key="1">
    <citation type="submission" date="2014-10" db="EMBL/GenBank/DDBJ databases">
        <title>Genome sequencing of Vitellibacter vladivostokensis KMM 3516.</title>
        <authorList>
            <person name="Thevarajoo S."/>
            <person name="Selvaratnam C."/>
            <person name="Goh K.M."/>
            <person name="Chong C.S."/>
        </authorList>
    </citation>
    <scope>NUCLEOTIDE SEQUENCE [LARGE SCALE GENOMIC DNA]</scope>
    <source>
        <strain evidence="3 4">KMM 3516</strain>
    </source>
</reference>
<evidence type="ECO:0000256" key="1">
    <source>
        <dbReference type="ARBA" id="ARBA00006226"/>
    </source>
</evidence>
<dbReference type="NCBIfam" id="TIGR02385">
    <property type="entry name" value="RelE_StbE"/>
    <property type="match status" value="1"/>
</dbReference>
<keyword evidence="2" id="KW-1277">Toxin-antitoxin system</keyword>
<evidence type="ECO:0008006" key="5">
    <source>
        <dbReference type="Google" id="ProtNLM"/>
    </source>
</evidence>
<dbReference type="EMBL" id="JSVU01000010">
    <property type="protein sequence ID" value="KJJ37594.1"/>
    <property type="molecule type" value="Genomic_DNA"/>
</dbReference>
<evidence type="ECO:0000313" key="4">
    <source>
        <dbReference type="Proteomes" id="UP000033497"/>
    </source>
</evidence>
<proteinExistence type="inferred from homology"/>
<dbReference type="Proteomes" id="UP000033497">
    <property type="component" value="Unassembled WGS sequence"/>
</dbReference>
<dbReference type="PANTHER" id="PTHR33755">
    <property type="entry name" value="TOXIN PARE1-RELATED"/>
    <property type="match status" value="1"/>
</dbReference>